<evidence type="ECO:0000256" key="1">
    <source>
        <dbReference type="ARBA" id="ARBA00012023"/>
    </source>
</evidence>
<dbReference type="InterPro" id="IPR026898">
    <property type="entry name" value="PrsW"/>
</dbReference>
<sequence>MTPGLIEECSKAIWFLLVWYAYVRVSKNKSHTSMKCRLLFAMAVGAGFETTENIRYAFPELVSLDYSLWPYIFNIDFASDIFTKVRLVASLHRSISSFLHVIWTGYFGSYTTIPALLLSITLHGLYDFFGTLSQTQDTSGGYTYVNIFVGKVGIFISVALSLQLFADRALSLCEGGDDDDDGDDLPLTKPHSLFNPAEYYGEPLPPPIVTRRQQQHSPRSAAPFKTAASVFRECLDERNHIVSMSDNPPDPRSELLTLIDIPESATITLIGEGNLHAVVSLTDTGNAELDKELLSGKIIRICKSPVTERAAMVRSKHYSLVSRAIGGEYLSDENPPKTLAVGREAIKKIDGGIGKDRLEKRVAKCPTIEGACFSAPQDNLCHAQIMSDIATSDASEDVLTLELKPKCGIRAIPGYPCRFVMQRSDDPGFSLEAFYDPHELYFGGDVLGQVEKLFDQKPRGFLKLRSPPGRSLSELPRAAVCLAISLVLQTTPILSRLASLQHYASIDEKLPDFAAQLWEWLSEQHRLNPNISIEHRYPEVLPTVEEFRTFTDIHDVDKVIEWLSIFLLGRMAMDVSIFLSFSTSPNGSRYHKLEGIDAKDIFPKASSSSSGTPLWYRLTVIDIDPKPFSKLPFYFGQLSK</sequence>
<organism evidence="8 9">
    <name type="scientific">Perkinsus chesapeaki</name>
    <name type="common">Clam parasite</name>
    <name type="synonym">Perkinsus andrewsi</name>
    <dbReference type="NCBI Taxonomy" id="330153"/>
    <lineage>
        <taxon>Eukaryota</taxon>
        <taxon>Sar</taxon>
        <taxon>Alveolata</taxon>
        <taxon>Perkinsozoa</taxon>
        <taxon>Perkinsea</taxon>
        <taxon>Perkinsida</taxon>
        <taxon>Perkinsidae</taxon>
        <taxon>Perkinsus</taxon>
    </lineage>
</organism>
<keyword evidence="9" id="KW-1185">Reference proteome</keyword>
<dbReference type="EC" id="2.7.1.158" evidence="1 6"/>
<keyword evidence="4 6" id="KW-0418">Kinase</keyword>
<feature type="transmembrane region" description="Helical" evidence="7">
    <location>
        <begin position="142"/>
        <end position="162"/>
    </location>
</feature>
<dbReference type="Proteomes" id="UP000591131">
    <property type="component" value="Unassembled WGS sequence"/>
</dbReference>
<evidence type="ECO:0000313" key="8">
    <source>
        <dbReference type="EMBL" id="KAF4662923.1"/>
    </source>
</evidence>
<keyword evidence="7" id="KW-0472">Membrane</keyword>
<feature type="transmembrane region" description="Helical" evidence="7">
    <location>
        <begin position="101"/>
        <end position="122"/>
    </location>
</feature>
<keyword evidence="2 6" id="KW-0808">Transferase</keyword>
<keyword evidence="7" id="KW-0812">Transmembrane</keyword>
<accession>A0A7J6LUH2</accession>
<dbReference type="GO" id="GO:0008233">
    <property type="term" value="F:peptidase activity"/>
    <property type="evidence" value="ECO:0007669"/>
    <property type="project" value="InterPro"/>
</dbReference>
<dbReference type="EMBL" id="JAAPAO010000332">
    <property type="protein sequence ID" value="KAF4662923.1"/>
    <property type="molecule type" value="Genomic_DNA"/>
</dbReference>
<dbReference type="GO" id="GO:0035299">
    <property type="term" value="F:inositol-1,3,4,5,6-pentakisphosphate 2-kinase activity"/>
    <property type="evidence" value="ECO:0007669"/>
    <property type="project" value="UniProtKB-EC"/>
</dbReference>
<evidence type="ECO:0000256" key="6">
    <source>
        <dbReference type="RuleBase" id="RU364126"/>
    </source>
</evidence>
<dbReference type="InterPro" id="IPR009286">
    <property type="entry name" value="Ins_P5_2-kin"/>
</dbReference>
<keyword evidence="3 6" id="KW-0547">Nucleotide-binding</keyword>
<keyword evidence="5 6" id="KW-0067">ATP-binding</keyword>
<comment type="domain">
    <text evidence="6">The EXKPK motif is conserved in inositol-pentakisphosphate 2-kinases of both family 1 and 2.</text>
</comment>
<dbReference type="AlphaFoldDB" id="A0A7J6LUH2"/>
<dbReference type="OrthoDB" id="421785at2759"/>
<evidence type="ECO:0000256" key="4">
    <source>
        <dbReference type="ARBA" id="ARBA00022777"/>
    </source>
</evidence>
<dbReference type="GO" id="GO:0005524">
    <property type="term" value="F:ATP binding"/>
    <property type="evidence" value="ECO:0007669"/>
    <property type="project" value="UniProtKB-KW"/>
</dbReference>
<dbReference type="PANTHER" id="PTHR14456">
    <property type="entry name" value="INOSITOL POLYPHOSPHATE KINASE 1"/>
    <property type="match status" value="1"/>
</dbReference>
<keyword evidence="7" id="KW-1133">Transmembrane helix</keyword>
<evidence type="ECO:0000313" key="9">
    <source>
        <dbReference type="Proteomes" id="UP000591131"/>
    </source>
</evidence>
<protein>
    <recommendedName>
        <fullName evidence="1 6">Inositol-pentakisphosphate 2-kinase</fullName>
        <ecNumber evidence="1 6">2.7.1.158</ecNumber>
    </recommendedName>
</protein>
<comment type="function">
    <text evidence="6">Phosphorylates Ins(1,3,4,5,6)P5 at position 2 to form Ins(1,2,3,4,5,6)P6 (InsP6 or phytate).</text>
</comment>
<evidence type="ECO:0000256" key="3">
    <source>
        <dbReference type="ARBA" id="ARBA00022741"/>
    </source>
</evidence>
<dbReference type="Pfam" id="PF13367">
    <property type="entry name" value="PrsW-protease"/>
    <property type="match status" value="1"/>
</dbReference>
<feature type="non-terminal residue" evidence="8">
    <location>
        <position position="640"/>
    </location>
</feature>
<evidence type="ECO:0000256" key="2">
    <source>
        <dbReference type="ARBA" id="ARBA00022679"/>
    </source>
</evidence>
<dbReference type="Pfam" id="PF06090">
    <property type="entry name" value="Ins_P5_2-kin"/>
    <property type="match status" value="1"/>
</dbReference>
<evidence type="ECO:0000256" key="7">
    <source>
        <dbReference type="SAM" id="Phobius"/>
    </source>
</evidence>
<dbReference type="GO" id="GO:0005634">
    <property type="term" value="C:nucleus"/>
    <property type="evidence" value="ECO:0007669"/>
    <property type="project" value="TreeGrafter"/>
</dbReference>
<comment type="catalytic activity">
    <reaction evidence="6">
        <text>1D-myo-inositol 1,3,4,5,6-pentakisphosphate + ATP = 1D-myo-inositol hexakisphosphate + ADP + H(+)</text>
        <dbReference type="Rhea" id="RHEA:20313"/>
        <dbReference type="ChEBI" id="CHEBI:15378"/>
        <dbReference type="ChEBI" id="CHEBI:30616"/>
        <dbReference type="ChEBI" id="CHEBI:57733"/>
        <dbReference type="ChEBI" id="CHEBI:58130"/>
        <dbReference type="ChEBI" id="CHEBI:456216"/>
        <dbReference type="EC" id="2.7.1.158"/>
    </reaction>
</comment>
<reference evidence="8 9" key="1">
    <citation type="submission" date="2020-04" db="EMBL/GenBank/DDBJ databases">
        <title>Perkinsus chesapeaki whole genome sequence.</title>
        <authorList>
            <person name="Bogema D.R."/>
        </authorList>
    </citation>
    <scope>NUCLEOTIDE SEQUENCE [LARGE SCALE GENOMIC DNA]</scope>
    <source>
        <strain evidence="8">ATCC PRA-425</strain>
    </source>
</reference>
<evidence type="ECO:0000256" key="5">
    <source>
        <dbReference type="ARBA" id="ARBA00022840"/>
    </source>
</evidence>
<dbReference type="GO" id="GO:0032958">
    <property type="term" value="P:inositol phosphate biosynthetic process"/>
    <property type="evidence" value="ECO:0007669"/>
    <property type="project" value="TreeGrafter"/>
</dbReference>
<proteinExistence type="predicted"/>
<comment type="caution">
    <text evidence="8">The sequence shown here is derived from an EMBL/GenBank/DDBJ whole genome shotgun (WGS) entry which is preliminary data.</text>
</comment>
<gene>
    <name evidence="8" type="ORF">FOL47_006012</name>
</gene>
<dbReference type="PANTHER" id="PTHR14456:SF2">
    <property type="entry name" value="INOSITOL-PENTAKISPHOSPHATE 2-KINASE"/>
    <property type="match status" value="1"/>
</dbReference>
<name>A0A7J6LUH2_PERCH</name>